<dbReference type="OrthoDB" id="9801102at2"/>
<dbReference type="STRING" id="1034943.BN59_01065"/>
<dbReference type="Pfam" id="PF05015">
    <property type="entry name" value="HigB-like_toxin"/>
    <property type="match status" value="1"/>
</dbReference>
<sequence length="92" mass="10748">MIKSFKHKGLKLFFEKGEYSGIQAKYRKRLRLQLSALDTAQVIEDMDLPGYGLHKLKGDRKDCWSIIVNGNWGLTFEFIDGDAYIVNYEDYH</sequence>
<dbReference type="AlphaFoldDB" id="A0A078KYD7"/>
<gene>
    <name evidence="1" type="ORF">BN59_01065</name>
</gene>
<keyword evidence="2" id="KW-1185">Reference proteome</keyword>
<dbReference type="Gene3D" id="3.30.2310.20">
    <property type="entry name" value="RelE-like"/>
    <property type="match status" value="1"/>
</dbReference>
<dbReference type="PANTHER" id="PTHR40266:SF2">
    <property type="entry name" value="TOXIN HIGB-1"/>
    <property type="match status" value="1"/>
</dbReference>
<dbReference type="Proteomes" id="UP000044071">
    <property type="component" value="Unassembled WGS sequence"/>
</dbReference>
<proteinExistence type="predicted"/>
<dbReference type="InterPro" id="IPR007711">
    <property type="entry name" value="HigB-1"/>
</dbReference>
<evidence type="ECO:0000313" key="2">
    <source>
        <dbReference type="Proteomes" id="UP000044071"/>
    </source>
</evidence>
<name>A0A078KYD7_9GAMM</name>
<organism evidence="1 2">
    <name type="scientific">Legionella massiliensis</name>
    <dbReference type="NCBI Taxonomy" id="1034943"/>
    <lineage>
        <taxon>Bacteria</taxon>
        <taxon>Pseudomonadati</taxon>
        <taxon>Pseudomonadota</taxon>
        <taxon>Gammaproteobacteria</taxon>
        <taxon>Legionellales</taxon>
        <taxon>Legionellaceae</taxon>
        <taxon>Legionella</taxon>
    </lineage>
</organism>
<accession>A0A078KYD7</accession>
<dbReference type="SUPFAM" id="SSF143011">
    <property type="entry name" value="RelE-like"/>
    <property type="match status" value="1"/>
</dbReference>
<dbReference type="PANTHER" id="PTHR40266">
    <property type="entry name" value="TOXIN HIGB-1"/>
    <property type="match status" value="1"/>
</dbReference>
<dbReference type="EMBL" id="CCSB01000001">
    <property type="protein sequence ID" value="CDZ76789.1"/>
    <property type="molecule type" value="Genomic_DNA"/>
</dbReference>
<dbReference type="InterPro" id="IPR035093">
    <property type="entry name" value="RelE/ParE_toxin_dom_sf"/>
</dbReference>
<evidence type="ECO:0000313" key="1">
    <source>
        <dbReference type="EMBL" id="CDZ76789.1"/>
    </source>
</evidence>
<protein>
    <submittedName>
        <fullName evidence="1">Plasmid maintenance system killer protein</fullName>
    </submittedName>
</protein>
<dbReference type="eggNOG" id="COG3549">
    <property type="taxonomic scope" value="Bacteria"/>
</dbReference>
<dbReference type="RefSeq" id="WP_043873248.1">
    <property type="nucleotide sequence ID" value="NZ_CCVW01000001.1"/>
</dbReference>
<reference evidence="1 2" key="1">
    <citation type="submission" date="2014-06" db="EMBL/GenBank/DDBJ databases">
        <authorList>
            <person name="Urmite Genomes Urmite Genomes"/>
        </authorList>
    </citation>
    <scope>NUCLEOTIDE SEQUENCE [LARGE SCALE GENOMIC DNA]</scope>
</reference>